<accession>A0A344LD02</accession>
<protein>
    <recommendedName>
        <fullName evidence="4">DUF1841 domain-containing protein</fullName>
    </recommendedName>
</protein>
<proteinExistence type="predicted"/>
<dbReference type="OrthoDB" id="5170563at2"/>
<feature type="compositionally biased region" description="Basic residues" evidence="1">
    <location>
        <begin position="1"/>
        <end position="16"/>
    </location>
</feature>
<evidence type="ECO:0000313" key="2">
    <source>
        <dbReference type="EMBL" id="AXB45926.1"/>
    </source>
</evidence>
<evidence type="ECO:0008006" key="4">
    <source>
        <dbReference type="Google" id="ProtNLM"/>
    </source>
</evidence>
<dbReference type="KEGG" id="aab:A4R43_28445"/>
<name>A0A344LD02_9PSEU</name>
<dbReference type="EMBL" id="CP015163">
    <property type="protein sequence ID" value="AXB45926.1"/>
    <property type="molecule type" value="Genomic_DNA"/>
</dbReference>
<gene>
    <name evidence="2" type="ORF">A4R43_28445</name>
</gene>
<dbReference type="Proteomes" id="UP000250434">
    <property type="component" value="Chromosome"/>
</dbReference>
<dbReference type="AlphaFoldDB" id="A0A344LD02"/>
<reference evidence="2 3" key="1">
    <citation type="submission" date="2016-04" db="EMBL/GenBank/DDBJ databases">
        <title>Complete genome sequence and analysis of deep-sea sediment isolate, Amycolatopsis sp. WP1.</title>
        <authorList>
            <person name="Wang H."/>
            <person name="Chen S."/>
            <person name="Wu Q."/>
        </authorList>
    </citation>
    <scope>NUCLEOTIDE SEQUENCE [LARGE SCALE GENOMIC DNA]</scope>
    <source>
        <strain evidence="2 3">WP1</strain>
    </source>
</reference>
<evidence type="ECO:0000313" key="3">
    <source>
        <dbReference type="Proteomes" id="UP000250434"/>
    </source>
</evidence>
<keyword evidence="3" id="KW-1185">Reference proteome</keyword>
<organism evidence="2 3">
    <name type="scientific">Amycolatopsis albispora</name>
    <dbReference type="NCBI Taxonomy" id="1804986"/>
    <lineage>
        <taxon>Bacteria</taxon>
        <taxon>Bacillati</taxon>
        <taxon>Actinomycetota</taxon>
        <taxon>Actinomycetes</taxon>
        <taxon>Pseudonocardiales</taxon>
        <taxon>Pseudonocardiaceae</taxon>
        <taxon>Amycolatopsis</taxon>
    </lineage>
</organism>
<evidence type="ECO:0000256" key="1">
    <source>
        <dbReference type="SAM" id="MobiDB-lite"/>
    </source>
</evidence>
<feature type="region of interest" description="Disordered" evidence="1">
    <location>
        <begin position="1"/>
        <end position="24"/>
    </location>
</feature>
<sequence length="486" mass="53470">MSRGRKKKPAGGKKKPQASSAAENSLHNRILAEFAEIEPDEDLLEIELRAAEVAAPGMDPLSDRATKQLLDLISYARRRPGPGTANLLAALRVFAATGQPAVKADEALRELMAKGLRPPVWAERIGRAEPGECWLCRDRFDEQHIVLCSFSREGESDHAILALIGLGGEIDELEVIGDPAGVLAELRENLGEEDVLERISGDRARQLLTDALIRTDPLMPEQLAIESLVISRLRLLGEVPPDLVDADIDVEAAASRFLAANPEFGEEHRELVEWLVGFSKQFEPRWELHIGPELMVFLADDLPEEATPELVEAWIRWCAAERGLSEDALDEVLEVAEGLFDESDPYLDGVGETDDVAEVLERRRFALPDAHTTIGGEPVDLDPGDFDDRVLLVLGEHPELHEAVAGETLDPGAAELLGTKAMVVHQLWDNEPPEVWAAARTLREQGLDRTAVLDRLRRVLLQNAHESGGGIALDVESYQRALNALR</sequence>